<dbReference type="InterPro" id="IPR003594">
    <property type="entry name" value="HATPase_dom"/>
</dbReference>
<feature type="transmembrane region" description="Helical" evidence="1">
    <location>
        <begin position="70"/>
        <end position="90"/>
    </location>
</feature>
<feature type="transmembrane region" description="Helical" evidence="1">
    <location>
        <begin position="145"/>
        <end position="165"/>
    </location>
</feature>
<feature type="domain" description="Histidine kinase" evidence="2">
    <location>
        <begin position="283"/>
        <end position="382"/>
    </location>
</feature>
<dbReference type="EMBL" id="BRXS01000002">
    <property type="protein sequence ID" value="GLC24777.1"/>
    <property type="molecule type" value="Genomic_DNA"/>
</dbReference>
<dbReference type="SMART" id="SM00387">
    <property type="entry name" value="HATPase_c"/>
    <property type="match status" value="1"/>
</dbReference>
<dbReference type="Proteomes" id="UP001161325">
    <property type="component" value="Unassembled WGS sequence"/>
</dbReference>
<feature type="transmembrane region" description="Helical" evidence="1">
    <location>
        <begin position="102"/>
        <end position="125"/>
    </location>
</feature>
<keyword evidence="1" id="KW-1133">Transmembrane helix</keyword>
<sequence length="401" mass="43392">MTIPLAAANVSSDAGPAAHPRLELLRSRVAPWLRGATAGAAVWLALVPLFAMQTAMATHEAGRAVPWGRVFVNTLDQFLVCLPMLPLLGWMVRRAPLQEGRWLRNGALLLLGVFLAALVRDWLLAPVLLPVVGTRGAPPRGLASVFANATIYLAVVLALHARLYYRRLRAQEVEGARLAQRLAETQLAALRAQLQPHFLFNTLNAISALMRDEPDVADRMLTRLADLLRAVLEPPPGDEHALADELTVLERYLEIMGLRFGPRLSVEIAVAPDVRNARVPWLVLQPLVENALEHGAARRRGGVRVRVLATRSQVGDADVLTLQVCDDGPGPGATAGGRRGTGIGLENTRRRLAQLYGDRASLTLEALPEGGACARLELPWREAPARTRVETPVAPLAPVAA</sequence>
<dbReference type="PANTHER" id="PTHR34220">
    <property type="entry name" value="SENSOR HISTIDINE KINASE YPDA"/>
    <property type="match status" value="1"/>
</dbReference>
<dbReference type="SUPFAM" id="SSF55874">
    <property type="entry name" value="ATPase domain of HSP90 chaperone/DNA topoisomerase II/histidine kinase"/>
    <property type="match status" value="1"/>
</dbReference>
<feature type="transmembrane region" description="Helical" evidence="1">
    <location>
        <begin position="31"/>
        <end position="50"/>
    </location>
</feature>
<gene>
    <name evidence="3" type="ORF">rosag_12900</name>
</gene>
<dbReference type="InterPro" id="IPR050640">
    <property type="entry name" value="Bact_2-comp_sensor_kinase"/>
</dbReference>
<dbReference type="AlphaFoldDB" id="A0AA37V262"/>
<comment type="caution">
    <text evidence="3">The sequence shown here is derived from an EMBL/GenBank/DDBJ whole genome shotgun (WGS) entry which is preliminary data.</text>
</comment>
<dbReference type="InterPro" id="IPR036890">
    <property type="entry name" value="HATPase_C_sf"/>
</dbReference>
<name>A0AA37V262_9BACT</name>
<keyword evidence="1" id="KW-0472">Membrane</keyword>
<dbReference type="PANTHER" id="PTHR34220:SF9">
    <property type="entry name" value="SIGNAL TRANSDUCTION HISTIDINE KINASE INTERNAL REGION DOMAIN-CONTAINING PROTEIN"/>
    <property type="match status" value="1"/>
</dbReference>
<keyword evidence="1" id="KW-0812">Transmembrane</keyword>
<evidence type="ECO:0000313" key="3">
    <source>
        <dbReference type="EMBL" id="GLC24777.1"/>
    </source>
</evidence>
<evidence type="ECO:0000259" key="2">
    <source>
        <dbReference type="PROSITE" id="PS50109"/>
    </source>
</evidence>
<dbReference type="InterPro" id="IPR005467">
    <property type="entry name" value="His_kinase_dom"/>
</dbReference>
<organism evidence="3 4">
    <name type="scientific">Roseisolibacter agri</name>
    <dbReference type="NCBI Taxonomy" id="2014610"/>
    <lineage>
        <taxon>Bacteria</taxon>
        <taxon>Pseudomonadati</taxon>
        <taxon>Gemmatimonadota</taxon>
        <taxon>Gemmatimonadia</taxon>
        <taxon>Gemmatimonadales</taxon>
        <taxon>Gemmatimonadaceae</taxon>
        <taxon>Roseisolibacter</taxon>
    </lineage>
</organism>
<dbReference type="Pfam" id="PF06580">
    <property type="entry name" value="His_kinase"/>
    <property type="match status" value="1"/>
</dbReference>
<dbReference type="InterPro" id="IPR010559">
    <property type="entry name" value="Sig_transdc_His_kin_internal"/>
</dbReference>
<reference evidence="3" key="1">
    <citation type="submission" date="2022-08" db="EMBL/GenBank/DDBJ databases">
        <title>Draft genome sequencing of Roseisolibacter agri AW1220.</title>
        <authorList>
            <person name="Tobiishi Y."/>
            <person name="Tonouchi A."/>
        </authorList>
    </citation>
    <scope>NUCLEOTIDE SEQUENCE</scope>
    <source>
        <strain evidence="3">AW1220</strain>
    </source>
</reference>
<dbReference type="GO" id="GO:0000155">
    <property type="term" value="F:phosphorelay sensor kinase activity"/>
    <property type="evidence" value="ECO:0007669"/>
    <property type="project" value="InterPro"/>
</dbReference>
<accession>A0AA37V262</accession>
<dbReference type="GO" id="GO:0016020">
    <property type="term" value="C:membrane"/>
    <property type="evidence" value="ECO:0007669"/>
    <property type="project" value="InterPro"/>
</dbReference>
<protein>
    <submittedName>
        <fullName evidence="3">ATPase</fullName>
    </submittedName>
</protein>
<dbReference type="RefSeq" id="WP_284349222.1">
    <property type="nucleotide sequence ID" value="NZ_BRXS01000002.1"/>
</dbReference>
<keyword evidence="4" id="KW-1185">Reference proteome</keyword>
<evidence type="ECO:0000313" key="4">
    <source>
        <dbReference type="Proteomes" id="UP001161325"/>
    </source>
</evidence>
<evidence type="ECO:0000256" key="1">
    <source>
        <dbReference type="SAM" id="Phobius"/>
    </source>
</evidence>
<dbReference type="Gene3D" id="3.30.565.10">
    <property type="entry name" value="Histidine kinase-like ATPase, C-terminal domain"/>
    <property type="match status" value="1"/>
</dbReference>
<dbReference type="PROSITE" id="PS50109">
    <property type="entry name" value="HIS_KIN"/>
    <property type="match status" value="1"/>
</dbReference>
<dbReference type="Pfam" id="PF02518">
    <property type="entry name" value="HATPase_c"/>
    <property type="match status" value="1"/>
</dbReference>
<proteinExistence type="predicted"/>